<organism evidence="8 9">
    <name type="scientific">Oleomonas cavernae</name>
    <dbReference type="NCBI Taxonomy" id="2320859"/>
    <lineage>
        <taxon>Bacteria</taxon>
        <taxon>Pseudomonadati</taxon>
        <taxon>Pseudomonadota</taxon>
        <taxon>Alphaproteobacteria</taxon>
        <taxon>Acetobacterales</taxon>
        <taxon>Acetobacteraceae</taxon>
        <taxon>Oleomonas</taxon>
    </lineage>
</organism>
<dbReference type="PANTHER" id="PTHR43767">
    <property type="entry name" value="LONG-CHAIN-FATTY-ACID--COA LIGASE"/>
    <property type="match status" value="1"/>
</dbReference>
<accession>A0A418WJA6</accession>
<gene>
    <name evidence="8" type="ORF">D3874_22550</name>
</gene>
<keyword evidence="2 8" id="KW-0436">Ligase</keyword>
<dbReference type="CDD" id="cd17631">
    <property type="entry name" value="FACL_FadD13-like"/>
    <property type="match status" value="1"/>
</dbReference>
<comment type="similarity">
    <text evidence="1">Belongs to the ATP-dependent AMP-binding enzyme family.</text>
</comment>
<sequence>MIDARKGSPRGLAAWFMRRAHLSADRPALTFEGITWRYGVLADRIARLAAVLRAGGVGPGDRVGFLGFNHPDFITTLVATAHVGGIFVPLNFRLTGAELGYIINDAGIHTLLVCREHLELIEGVQDLPSVRQFIAVDGGLDALMTAALPDDDQAAVDEHDVAAIFYTSGTTGRPKGAMLTHQNIWANNLNWNLAFDVTGNDTMLTMAPLFHVGGLFVLTTSTFLMGGHVVVLKSFDAGRVLADVEKYKVTISFGVPAMMLFVSQHERFQAADLSSLRLFVAGGAPVPEPLLVSYAARGIPVSQCYGMSEVVSAATFLETDRARAKLNSAGRPVMLADVMLIDVEGVRIETAGERGEICIRGDNVTPGYWNLPEATALSFAAEGWFRSGDIGYFDDEGFLYVCDRVKDMVISGGENVYPAEVESVLFEHPAIANVAVIGAPDEKWGERVVAVAVLKPAASLTLDELQSFCDGRLARYKLPRELRLMAALPLNASGKVLKRDLR</sequence>
<dbReference type="Gene3D" id="3.40.50.12780">
    <property type="entry name" value="N-terminal domain of ligase-like"/>
    <property type="match status" value="1"/>
</dbReference>
<dbReference type="OrthoDB" id="9803968at2"/>
<keyword evidence="9" id="KW-1185">Reference proteome</keyword>
<evidence type="ECO:0000256" key="1">
    <source>
        <dbReference type="ARBA" id="ARBA00006432"/>
    </source>
</evidence>
<dbReference type="PROSITE" id="PS00455">
    <property type="entry name" value="AMP_BINDING"/>
    <property type="match status" value="1"/>
</dbReference>
<comment type="catalytic activity">
    <reaction evidence="3">
        <text>3-(methylsulfanyl)propanoate + ATP + CoA = 3-(methylsulfanyl)propanoyl-CoA + AMP + diphosphate</text>
        <dbReference type="Rhea" id="RHEA:43052"/>
        <dbReference type="ChEBI" id="CHEBI:30616"/>
        <dbReference type="ChEBI" id="CHEBI:33019"/>
        <dbReference type="ChEBI" id="CHEBI:49016"/>
        <dbReference type="ChEBI" id="CHEBI:57287"/>
        <dbReference type="ChEBI" id="CHEBI:82815"/>
        <dbReference type="ChEBI" id="CHEBI:456215"/>
        <dbReference type="EC" id="6.2.1.44"/>
    </reaction>
    <physiologicalReaction direction="left-to-right" evidence="3">
        <dbReference type="Rhea" id="RHEA:43053"/>
    </physiologicalReaction>
</comment>
<evidence type="ECO:0000256" key="5">
    <source>
        <dbReference type="ARBA" id="ARBA00067668"/>
    </source>
</evidence>
<dbReference type="InterPro" id="IPR045851">
    <property type="entry name" value="AMP-bd_C_sf"/>
</dbReference>
<evidence type="ECO:0000259" key="7">
    <source>
        <dbReference type="Pfam" id="PF13193"/>
    </source>
</evidence>
<dbReference type="InterPro" id="IPR050237">
    <property type="entry name" value="ATP-dep_AMP-bd_enzyme"/>
</dbReference>
<dbReference type="SUPFAM" id="SSF56801">
    <property type="entry name" value="Acetyl-CoA synthetase-like"/>
    <property type="match status" value="1"/>
</dbReference>
<name>A0A418WJA6_9PROT</name>
<dbReference type="InterPro" id="IPR042099">
    <property type="entry name" value="ANL_N_sf"/>
</dbReference>
<evidence type="ECO:0000256" key="2">
    <source>
        <dbReference type="ARBA" id="ARBA00022598"/>
    </source>
</evidence>
<dbReference type="InterPro" id="IPR020845">
    <property type="entry name" value="AMP-binding_CS"/>
</dbReference>
<dbReference type="AlphaFoldDB" id="A0A418WJA6"/>
<evidence type="ECO:0000256" key="3">
    <source>
        <dbReference type="ARBA" id="ARBA00051915"/>
    </source>
</evidence>
<dbReference type="Pfam" id="PF13193">
    <property type="entry name" value="AMP-binding_C"/>
    <property type="match status" value="1"/>
</dbReference>
<evidence type="ECO:0000259" key="6">
    <source>
        <dbReference type="Pfam" id="PF00501"/>
    </source>
</evidence>
<reference evidence="8 9" key="1">
    <citation type="submission" date="2018-09" db="EMBL/GenBank/DDBJ databases">
        <authorList>
            <person name="Zhu H."/>
        </authorList>
    </citation>
    <scope>NUCLEOTIDE SEQUENCE [LARGE SCALE GENOMIC DNA]</scope>
    <source>
        <strain evidence="8 9">K1W22B-8</strain>
    </source>
</reference>
<dbReference type="PANTHER" id="PTHR43767:SF1">
    <property type="entry name" value="NONRIBOSOMAL PEPTIDE SYNTHASE PES1 (EUROFUNG)-RELATED"/>
    <property type="match status" value="1"/>
</dbReference>
<dbReference type="EMBL" id="QYUK01000011">
    <property type="protein sequence ID" value="RJF90136.1"/>
    <property type="molecule type" value="Genomic_DNA"/>
</dbReference>
<dbReference type="RefSeq" id="WP_119782443.1">
    <property type="nucleotide sequence ID" value="NZ_QYUK01000011.1"/>
</dbReference>
<dbReference type="NCBIfam" id="NF004837">
    <property type="entry name" value="PRK06187.1"/>
    <property type="match status" value="1"/>
</dbReference>
<evidence type="ECO:0000313" key="8">
    <source>
        <dbReference type="EMBL" id="RJF90136.1"/>
    </source>
</evidence>
<proteinExistence type="inferred from homology"/>
<dbReference type="InterPro" id="IPR000873">
    <property type="entry name" value="AMP-dep_synth/lig_dom"/>
</dbReference>
<dbReference type="Gene3D" id="3.30.300.30">
    <property type="match status" value="1"/>
</dbReference>
<evidence type="ECO:0000256" key="4">
    <source>
        <dbReference type="ARBA" id="ARBA00066616"/>
    </source>
</evidence>
<dbReference type="InterPro" id="IPR025110">
    <property type="entry name" value="AMP-bd_C"/>
</dbReference>
<dbReference type="EC" id="6.2.1.44" evidence="4"/>
<protein>
    <recommendedName>
        <fullName evidence="5">3-methylmercaptopropionyl-CoA ligase</fullName>
        <ecNumber evidence="4">6.2.1.44</ecNumber>
    </recommendedName>
</protein>
<dbReference type="Proteomes" id="UP000284605">
    <property type="component" value="Unassembled WGS sequence"/>
</dbReference>
<dbReference type="FunFam" id="3.30.300.30:FF:000008">
    <property type="entry name" value="2,3-dihydroxybenzoate-AMP ligase"/>
    <property type="match status" value="1"/>
</dbReference>
<feature type="domain" description="AMP-binding enzyme C-terminal" evidence="7">
    <location>
        <begin position="420"/>
        <end position="495"/>
    </location>
</feature>
<comment type="caution">
    <text evidence="8">The sequence shown here is derived from an EMBL/GenBank/DDBJ whole genome shotgun (WGS) entry which is preliminary data.</text>
</comment>
<dbReference type="Pfam" id="PF00501">
    <property type="entry name" value="AMP-binding"/>
    <property type="match status" value="1"/>
</dbReference>
<feature type="domain" description="AMP-dependent synthetase/ligase" evidence="6">
    <location>
        <begin position="18"/>
        <end position="369"/>
    </location>
</feature>
<dbReference type="GO" id="GO:0016878">
    <property type="term" value="F:acid-thiol ligase activity"/>
    <property type="evidence" value="ECO:0007669"/>
    <property type="project" value="UniProtKB-ARBA"/>
</dbReference>
<evidence type="ECO:0000313" key="9">
    <source>
        <dbReference type="Proteomes" id="UP000284605"/>
    </source>
</evidence>